<dbReference type="Gene3D" id="3.20.140.10">
    <property type="entry name" value="nicotinate phosphoribosyltransferase"/>
    <property type="match status" value="1"/>
</dbReference>
<comment type="caution">
    <text evidence="2">The sequence shown here is derived from an EMBL/GenBank/DDBJ whole genome shotgun (WGS) entry which is preliminary data.</text>
</comment>
<feature type="domain" description="Nicotinate phosphoribosyltransferase C-terminal" evidence="1">
    <location>
        <begin position="251"/>
        <end position="351"/>
    </location>
</feature>
<dbReference type="InterPro" id="IPR036068">
    <property type="entry name" value="Nicotinate_pribotase-like_C"/>
</dbReference>
<dbReference type="Pfam" id="PF20320">
    <property type="entry name" value="DUF6615"/>
    <property type="match status" value="1"/>
</dbReference>
<dbReference type="AlphaFoldDB" id="A0A0F8ZTN0"/>
<name>A0A0F8ZTN0_9ZZZZ</name>
<dbReference type="InterPro" id="IPR046723">
    <property type="entry name" value="DUF6615"/>
</dbReference>
<dbReference type="InterPro" id="IPR041619">
    <property type="entry name" value="NAPRTase_C"/>
</dbReference>
<dbReference type="Pfam" id="PF17956">
    <property type="entry name" value="NAPRTase_C"/>
    <property type="match status" value="1"/>
</dbReference>
<proteinExistence type="predicted"/>
<protein>
    <recommendedName>
        <fullName evidence="1">Nicotinate phosphoribosyltransferase C-terminal domain-containing protein</fullName>
    </recommendedName>
</protein>
<accession>A0A0F8ZTN0</accession>
<evidence type="ECO:0000259" key="1">
    <source>
        <dbReference type="Pfam" id="PF17956"/>
    </source>
</evidence>
<evidence type="ECO:0000313" key="2">
    <source>
        <dbReference type="EMBL" id="KKK97173.1"/>
    </source>
</evidence>
<dbReference type="EMBL" id="LAZR01046167">
    <property type="protein sequence ID" value="KKK97173.1"/>
    <property type="molecule type" value="Genomic_DNA"/>
</dbReference>
<sequence>MNELAEATWRHWDFQHRHLGRLPYEEAFTDHNMVELGIRHPRQVTYRLFDRTWEAETGADFEWWIVDPVQRVLFPMLVQAKKMNRLGSYEDVGRRLGNDHARPLQIERLIEACRVGFTASQGQTVCAFIRYTPLYLFYNGPLQGQGGAASDRCRNSAVAREARGCSVAAAQDVRSALGDRVDLPAQDVRPVTLPWQCLLCCPTARVLGPGPLRVAGMLAGSAADGDGPWQYKVKLSQQAVKVSNPGILQVRRYFHDGQALADAIYDEQSPMGDGCTIIDPMDVTHRKSIPPGTAGEDLLVPLFRGGKRVYDIPSAESARDRARQQMAMFHAGIKRRANPHQYPVGLEEGLQRRETELLLNARRGDP</sequence>
<reference evidence="2" key="1">
    <citation type="journal article" date="2015" name="Nature">
        <title>Complex archaea that bridge the gap between prokaryotes and eukaryotes.</title>
        <authorList>
            <person name="Spang A."/>
            <person name="Saw J.H."/>
            <person name="Jorgensen S.L."/>
            <person name="Zaremba-Niedzwiedzka K."/>
            <person name="Martijn J."/>
            <person name="Lind A.E."/>
            <person name="van Eijk R."/>
            <person name="Schleper C."/>
            <person name="Guy L."/>
            <person name="Ettema T.J."/>
        </authorList>
    </citation>
    <scope>NUCLEOTIDE SEQUENCE</scope>
</reference>
<organism evidence="2">
    <name type="scientific">marine sediment metagenome</name>
    <dbReference type="NCBI Taxonomy" id="412755"/>
    <lineage>
        <taxon>unclassified sequences</taxon>
        <taxon>metagenomes</taxon>
        <taxon>ecological metagenomes</taxon>
    </lineage>
</organism>
<gene>
    <name evidence="2" type="ORF">LCGC14_2655390</name>
</gene>
<dbReference type="SUPFAM" id="SSF51690">
    <property type="entry name" value="Nicotinate/Quinolinate PRTase C-terminal domain-like"/>
    <property type="match status" value="1"/>
</dbReference>
<dbReference type="GO" id="GO:0009435">
    <property type="term" value="P:NAD+ biosynthetic process"/>
    <property type="evidence" value="ECO:0007669"/>
    <property type="project" value="InterPro"/>
</dbReference>